<reference evidence="2 3" key="2">
    <citation type="journal article" date="2022" name="Int. J. Syst. Evol. Microbiol.">
        <title>Strains of Bradyrhizobium barranii sp. nov. associated with legumes native to Canada are symbionts of soybeans and belong to different subspecies (subsp. barranii subsp. nov. and subsp. apii subsp. nov.) and symbiovars (sv. glycinearum and sv. septentrionale).</title>
        <authorList>
            <person name="Bromfield E.S.P."/>
            <person name="Cloutier S."/>
            <person name="Wasai-Hara S."/>
            <person name="Minamisawa K."/>
        </authorList>
    </citation>
    <scope>NUCLEOTIDE SEQUENCE [LARGE SCALE GENOMIC DNA]</scope>
    <source>
        <strain evidence="2 3">144S4</strain>
    </source>
</reference>
<dbReference type="RefSeq" id="WP_208084585.1">
    <property type="nucleotide sequence ID" value="NZ_CP086136.1"/>
</dbReference>
<name>A0A939M676_9BRAD</name>
<sequence>MGSEELLSEQTSRWLGTRRANVKSSAGDVAAAKKELAALKVQEDRYNKAYGAGLFTVEQLREYTTPLREKLTSLKNTIASAQQQTNASYVTEMPSADEIKQFSDAAQTALHNLSFQARRAILLNTVEKIVGTPQELQVHGYIPVKDHVEFKTSNRHGLNAGRLPQVSRTHTGENIAPSAYFKLGDFLTYRRPLALLETIQHLRALAEQFRPGLLRIIQVALQ</sequence>
<evidence type="ECO:0000313" key="3">
    <source>
        <dbReference type="Proteomes" id="UP000664702"/>
    </source>
</evidence>
<gene>
    <name evidence="2" type="ORF">J4G43_009205</name>
    <name evidence="1" type="ORF">J4G43_11370</name>
</gene>
<dbReference type="KEGG" id="bban:J4G43_009205"/>
<dbReference type="AlphaFoldDB" id="A0A939M676"/>
<proteinExistence type="predicted"/>
<evidence type="ECO:0000313" key="1">
    <source>
        <dbReference type="EMBL" id="MBO1861514.1"/>
    </source>
</evidence>
<dbReference type="EMBL" id="JAGEMI010000001">
    <property type="protein sequence ID" value="MBO1861514.1"/>
    <property type="molecule type" value="Genomic_DNA"/>
</dbReference>
<protein>
    <submittedName>
        <fullName evidence="1">Uncharacterized protein</fullName>
    </submittedName>
</protein>
<organism evidence="1">
    <name type="scientific">Bradyrhizobium barranii subsp. barranii</name>
    <dbReference type="NCBI Taxonomy" id="2823807"/>
    <lineage>
        <taxon>Bacteria</taxon>
        <taxon>Pseudomonadati</taxon>
        <taxon>Pseudomonadota</taxon>
        <taxon>Alphaproteobacteria</taxon>
        <taxon>Hyphomicrobiales</taxon>
        <taxon>Nitrobacteraceae</taxon>
        <taxon>Bradyrhizobium</taxon>
        <taxon>Bradyrhizobium barranii</taxon>
    </lineage>
</organism>
<dbReference type="EMBL" id="CP086136">
    <property type="protein sequence ID" value="UEM14403.1"/>
    <property type="molecule type" value="Genomic_DNA"/>
</dbReference>
<accession>A0A939M676</accession>
<dbReference type="Proteomes" id="UP000664702">
    <property type="component" value="Chromosome"/>
</dbReference>
<evidence type="ECO:0000313" key="2">
    <source>
        <dbReference type="EMBL" id="UEM14403.1"/>
    </source>
</evidence>
<reference evidence="1" key="1">
    <citation type="submission" date="2021-03" db="EMBL/GenBank/DDBJ databases">
        <title>Whole Genome Sequence of Bradyrhizobium sp. Strain 144S4.</title>
        <authorList>
            <person name="Bromfield E.S.P."/>
            <person name="Cloutier S."/>
        </authorList>
    </citation>
    <scope>NUCLEOTIDE SEQUENCE [LARGE SCALE GENOMIC DNA]</scope>
    <source>
        <strain evidence="1">144S4</strain>
    </source>
</reference>